<keyword evidence="3" id="KW-1185">Reference proteome</keyword>
<accession>A0A565BXI2</accession>
<evidence type="ECO:0000313" key="3">
    <source>
        <dbReference type="Proteomes" id="UP000489600"/>
    </source>
</evidence>
<organism evidence="2 3">
    <name type="scientific">Arabis nemorensis</name>
    <dbReference type="NCBI Taxonomy" id="586526"/>
    <lineage>
        <taxon>Eukaryota</taxon>
        <taxon>Viridiplantae</taxon>
        <taxon>Streptophyta</taxon>
        <taxon>Embryophyta</taxon>
        <taxon>Tracheophyta</taxon>
        <taxon>Spermatophyta</taxon>
        <taxon>Magnoliopsida</taxon>
        <taxon>eudicotyledons</taxon>
        <taxon>Gunneridae</taxon>
        <taxon>Pentapetalae</taxon>
        <taxon>rosids</taxon>
        <taxon>malvids</taxon>
        <taxon>Brassicales</taxon>
        <taxon>Brassicaceae</taxon>
        <taxon>Arabideae</taxon>
        <taxon>Arabis</taxon>
    </lineage>
</organism>
<dbReference type="Proteomes" id="UP000489600">
    <property type="component" value="Unassembled WGS sequence"/>
</dbReference>
<sequence length="216" mass="24415">MSKMRSFLKPPLPKSPLRLRSRQVLNENSSSSLLTPPGSVTKPGRRRLSDANLVEPKLPFDYSTISNEIHALAKMVTDEFSEEEARKKSRLACSNLETLASKSVPVFERGRFYEEYSAKRNERLKRKKGGEEGVEVKGTPYSLGVNREPMTNKRRGSNAKKLESLKKSVSMVESTTTTPRYSLRSMTKENRKPPLPLNVNVSAMKSVTTTRRGRRI</sequence>
<proteinExistence type="predicted"/>
<comment type="caution">
    <text evidence="2">The sequence shown here is derived from an EMBL/GenBank/DDBJ whole genome shotgun (WGS) entry which is preliminary data.</text>
</comment>
<feature type="region of interest" description="Disordered" evidence="1">
    <location>
        <begin position="126"/>
        <end position="180"/>
    </location>
</feature>
<feature type="region of interest" description="Disordered" evidence="1">
    <location>
        <begin position="1"/>
        <end position="53"/>
    </location>
</feature>
<dbReference type="EMBL" id="CABITT030000005">
    <property type="protein sequence ID" value="VVB06113.1"/>
    <property type="molecule type" value="Genomic_DNA"/>
</dbReference>
<evidence type="ECO:0000256" key="1">
    <source>
        <dbReference type="SAM" id="MobiDB-lite"/>
    </source>
</evidence>
<name>A0A565BXI2_9BRAS</name>
<dbReference type="PANTHER" id="PTHR37259">
    <property type="entry name" value="OS07G0474300 PROTEIN"/>
    <property type="match status" value="1"/>
</dbReference>
<reference evidence="2" key="1">
    <citation type="submission" date="2019-07" db="EMBL/GenBank/DDBJ databases">
        <authorList>
            <person name="Dittberner H."/>
        </authorList>
    </citation>
    <scope>NUCLEOTIDE SEQUENCE [LARGE SCALE GENOMIC DNA]</scope>
</reference>
<gene>
    <name evidence="2" type="ORF">ANE_LOCUS16557</name>
</gene>
<dbReference type="AlphaFoldDB" id="A0A565BXI2"/>
<evidence type="ECO:0000313" key="2">
    <source>
        <dbReference type="EMBL" id="VVB06113.1"/>
    </source>
</evidence>
<dbReference type="PANTHER" id="PTHR37259:SF2">
    <property type="entry name" value="OS07G0474300 PROTEIN"/>
    <property type="match status" value="1"/>
</dbReference>
<protein>
    <submittedName>
        <fullName evidence="2">Uncharacterized protein</fullName>
    </submittedName>
</protein>
<feature type="compositionally biased region" description="Polar residues" evidence="1">
    <location>
        <begin position="171"/>
        <end position="180"/>
    </location>
</feature>
<feature type="compositionally biased region" description="Polar residues" evidence="1">
    <location>
        <begin position="23"/>
        <end position="34"/>
    </location>
</feature>
<dbReference type="OrthoDB" id="784446at2759"/>